<comment type="caution">
    <text evidence="1">The sequence shown here is derived from an EMBL/GenBank/DDBJ whole genome shotgun (WGS) entry which is preliminary data.</text>
</comment>
<evidence type="ECO:0000313" key="2">
    <source>
        <dbReference type="Proteomes" id="UP001143910"/>
    </source>
</evidence>
<protein>
    <submittedName>
        <fullName evidence="1">Uncharacterized protein</fullName>
    </submittedName>
</protein>
<proteinExistence type="predicted"/>
<name>A0ACC1MP20_9HYPO</name>
<dbReference type="EMBL" id="JANJQO010002046">
    <property type="protein sequence ID" value="KAJ2968273.1"/>
    <property type="molecule type" value="Genomic_DNA"/>
</dbReference>
<gene>
    <name evidence="1" type="ORF">NQ176_g9262</name>
</gene>
<organism evidence="1 2">
    <name type="scientific">Zarea fungicola</name>
    <dbReference type="NCBI Taxonomy" id="93591"/>
    <lineage>
        <taxon>Eukaryota</taxon>
        <taxon>Fungi</taxon>
        <taxon>Dikarya</taxon>
        <taxon>Ascomycota</taxon>
        <taxon>Pezizomycotina</taxon>
        <taxon>Sordariomycetes</taxon>
        <taxon>Hypocreomycetidae</taxon>
        <taxon>Hypocreales</taxon>
        <taxon>Cordycipitaceae</taxon>
        <taxon>Zarea</taxon>
    </lineage>
</organism>
<dbReference type="Proteomes" id="UP001143910">
    <property type="component" value="Unassembled WGS sequence"/>
</dbReference>
<sequence length="202" mass="21495">MVLGYVYRMHSLSLGVAGLQPSYCGHLRYPDLIGGILRECGFTGVNVEEEIEKDDVIVLKDEYAAGHAVEVDGTAVVPEKGSGDAGDVTTAQLLQSDDRGQADEDVLPPMPRRPVKVASGDANDADEAIVQRTATLHVSETGPEEDLPPLMPKRPVKTTGDMDRLSAVEQPKLLRKPVSGAAAAPATSKRGDGEDDHLDDGR</sequence>
<accession>A0ACC1MP20</accession>
<evidence type="ECO:0000313" key="1">
    <source>
        <dbReference type="EMBL" id="KAJ2968273.1"/>
    </source>
</evidence>
<keyword evidence="2" id="KW-1185">Reference proteome</keyword>
<reference evidence="1" key="1">
    <citation type="submission" date="2022-08" db="EMBL/GenBank/DDBJ databases">
        <title>Genome Sequence of Lecanicillium fungicola.</title>
        <authorList>
            <person name="Buettner E."/>
        </authorList>
    </citation>
    <scope>NUCLEOTIDE SEQUENCE</scope>
    <source>
        <strain evidence="1">Babe33</strain>
    </source>
</reference>